<evidence type="ECO:0000259" key="2">
    <source>
        <dbReference type="Pfam" id="PF14759"/>
    </source>
</evidence>
<feature type="region of interest" description="Disordered" evidence="1">
    <location>
        <begin position="1"/>
        <end position="41"/>
    </location>
</feature>
<dbReference type="Proteomes" id="UP000252187">
    <property type="component" value="Unassembled WGS sequence"/>
</dbReference>
<reference evidence="3 4" key="1">
    <citation type="submission" date="2018-06" db="EMBL/GenBank/DDBJ databases">
        <title>Whole genome sequencing of four bacterial strains from South Shetland trench revealing bio-synthetic gene clusters.</title>
        <authorList>
            <person name="Abdel-Mageed W.M."/>
            <person name="Lehri B."/>
            <person name="Jarmusch S.A."/>
            <person name="Miranda K."/>
            <person name="Goodfellow M."/>
            <person name="Jaspars M."/>
            <person name="Karlyshev A.V."/>
        </authorList>
    </citation>
    <scope>NUCLEOTIDE SEQUENCE [LARGE SCALE GENOMIC DNA]</scope>
    <source>
        <strain evidence="3 4">SST1</strain>
    </source>
</reference>
<dbReference type="EMBL" id="QNTT01000078">
    <property type="protein sequence ID" value="RBA30510.1"/>
    <property type="molecule type" value="Genomic_DNA"/>
</dbReference>
<dbReference type="AlphaFoldDB" id="A0A365P6H0"/>
<accession>A0A365P6H0</accession>
<dbReference type="Pfam" id="PF14759">
    <property type="entry name" value="Reductase_C"/>
    <property type="match status" value="1"/>
</dbReference>
<evidence type="ECO:0000313" key="3">
    <source>
        <dbReference type="EMBL" id="RBA30510.1"/>
    </source>
</evidence>
<dbReference type="InterPro" id="IPR016156">
    <property type="entry name" value="FAD/NAD-linked_Rdtase_dimer_sf"/>
</dbReference>
<proteinExistence type="predicted"/>
<organism evidence="3 4">
    <name type="scientific">Dietzia maris</name>
    <dbReference type="NCBI Taxonomy" id="37915"/>
    <lineage>
        <taxon>Bacteria</taxon>
        <taxon>Bacillati</taxon>
        <taxon>Actinomycetota</taxon>
        <taxon>Actinomycetes</taxon>
        <taxon>Mycobacteriales</taxon>
        <taxon>Dietziaceae</taxon>
        <taxon>Dietzia</taxon>
    </lineage>
</organism>
<evidence type="ECO:0000256" key="1">
    <source>
        <dbReference type="SAM" id="MobiDB-lite"/>
    </source>
</evidence>
<gene>
    <name evidence="3" type="ORF">DQ226_16915</name>
</gene>
<comment type="caution">
    <text evidence="3">The sequence shown here is derived from an EMBL/GenBank/DDBJ whole genome shotgun (WGS) entry which is preliminary data.</text>
</comment>
<evidence type="ECO:0000313" key="4">
    <source>
        <dbReference type="Proteomes" id="UP000252187"/>
    </source>
</evidence>
<sequence>MPARSRPPASAGRVGPVTSWAGDEPMLPYQRPPSRRPVEGTRTICGRDKKVSALPWSRSDQYDHKLRIAGLNNGYDDIVLSGDPTSDRNRTCYYLRQGEPVAADSVNRPGDSMTTNGILGQVAVDTTALTPEVAV</sequence>
<name>A0A365P6H0_9ACTN</name>
<dbReference type="SUPFAM" id="SSF55424">
    <property type="entry name" value="FAD/NAD-linked reductases, dimerisation (C-terminal) domain"/>
    <property type="match status" value="1"/>
</dbReference>
<dbReference type="InterPro" id="IPR028202">
    <property type="entry name" value="Reductase_C"/>
</dbReference>
<dbReference type="Gene3D" id="3.30.390.30">
    <property type="match status" value="1"/>
</dbReference>
<protein>
    <recommendedName>
        <fullName evidence="2">Reductase C-terminal domain-containing protein</fullName>
    </recommendedName>
</protein>
<feature type="domain" description="Reductase C-terminal" evidence="2">
    <location>
        <begin position="56"/>
        <end position="122"/>
    </location>
</feature>